<feature type="domain" description="ChsH2 rubredoxin-like zinc ribbon" evidence="2">
    <location>
        <begin position="35"/>
        <end position="66"/>
    </location>
</feature>
<dbReference type="InterPro" id="IPR022002">
    <property type="entry name" value="ChsH2_Znr"/>
</dbReference>
<reference evidence="3 4" key="1">
    <citation type="submission" date="2018-09" db="EMBL/GenBank/DDBJ databases">
        <title>Genome sequencing of Nocardioides immobilis CCTCC AB 2017083 for comparison to Nocardioides silvaticus.</title>
        <authorList>
            <person name="Li C."/>
            <person name="Wang G."/>
        </authorList>
    </citation>
    <scope>NUCLEOTIDE SEQUENCE [LARGE SCALE GENOMIC DNA]</scope>
    <source>
        <strain evidence="3 4">CCTCC AB 2017083</strain>
    </source>
</reference>
<protein>
    <submittedName>
        <fullName evidence="3">Zn-ribbon domain-containing OB-fold protein</fullName>
    </submittedName>
</protein>
<gene>
    <name evidence="3" type="ORF">D0Z08_05040</name>
</gene>
<evidence type="ECO:0000313" key="3">
    <source>
        <dbReference type="EMBL" id="RHW28339.1"/>
    </source>
</evidence>
<dbReference type="RefSeq" id="WP_118923268.1">
    <property type="nucleotide sequence ID" value="NZ_QXGH01000010.1"/>
</dbReference>
<sequence>MTTTANTETAAPTQAVHWDLHYDIHLGETWSQFMEGLRQKKILATGCSSCVRVFVPPQAYCESCFEPTDGWRELPHEGTLEVFTVAWHGFTGGPQAPYAIGAIRLDGASTLLMHWVVGVDFTPGADVREQLPFGTRVRAVWAEERTGQILDIAHFEPVG</sequence>
<dbReference type="AlphaFoldDB" id="A0A417Y6R4"/>
<dbReference type="Pfam" id="PF01796">
    <property type="entry name" value="OB_ChsH2_C"/>
    <property type="match status" value="1"/>
</dbReference>
<dbReference type="InterPro" id="IPR012340">
    <property type="entry name" value="NA-bd_OB-fold"/>
</dbReference>
<proteinExistence type="predicted"/>
<dbReference type="InterPro" id="IPR052513">
    <property type="entry name" value="Thioester_dehydratase-like"/>
</dbReference>
<evidence type="ECO:0000259" key="2">
    <source>
        <dbReference type="Pfam" id="PF12172"/>
    </source>
</evidence>
<keyword evidence="4" id="KW-1185">Reference proteome</keyword>
<name>A0A417Y6R4_9ACTN</name>
<evidence type="ECO:0000259" key="1">
    <source>
        <dbReference type="Pfam" id="PF01796"/>
    </source>
</evidence>
<evidence type="ECO:0000313" key="4">
    <source>
        <dbReference type="Proteomes" id="UP000283644"/>
    </source>
</evidence>
<dbReference type="InterPro" id="IPR002878">
    <property type="entry name" value="ChsH2_C"/>
</dbReference>
<comment type="caution">
    <text evidence="3">The sequence shown here is derived from an EMBL/GenBank/DDBJ whole genome shotgun (WGS) entry which is preliminary data.</text>
</comment>
<dbReference type="Proteomes" id="UP000283644">
    <property type="component" value="Unassembled WGS sequence"/>
</dbReference>
<dbReference type="SUPFAM" id="SSF50249">
    <property type="entry name" value="Nucleic acid-binding proteins"/>
    <property type="match status" value="1"/>
</dbReference>
<dbReference type="OrthoDB" id="5124195at2"/>
<dbReference type="PANTHER" id="PTHR34075:SF4">
    <property type="entry name" value="DUF35 DOMAIN-CONTAINING PROTEIN"/>
    <property type="match status" value="1"/>
</dbReference>
<feature type="domain" description="ChsH2 C-terminal OB-fold" evidence="1">
    <location>
        <begin position="71"/>
        <end position="141"/>
    </location>
</feature>
<dbReference type="PANTHER" id="PTHR34075">
    <property type="entry name" value="BLR3430 PROTEIN"/>
    <property type="match status" value="1"/>
</dbReference>
<dbReference type="Pfam" id="PF12172">
    <property type="entry name" value="zf-ChsH2"/>
    <property type="match status" value="1"/>
</dbReference>
<organism evidence="3 4">
    <name type="scientific">Nocardioides immobilis</name>
    <dbReference type="NCBI Taxonomy" id="2049295"/>
    <lineage>
        <taxon>Bacteria</taxon>
        <taxon>Bacillati</taxon>
        <taxon>Actinomycetota</taxon>
        <taxon>Actinomycetes</taxon>
        <taxon>Propionibacteriales</taxon>
        <taxon>Nocardioidaceae</taxon>
        <taxon>Nocardioides</taxon>
    </lineage>
</organism>
<accession>A0A417Y6R4</accession>
<dbReference type="Gene3D" id="6.10.30.10">
    <property type="match status" value="1"/>
</dbReference>
<dbReference type="EMBL" id="QXGH01000010">
    <property type="protein sequence ID" value="RHW28339.1"/>
    <property type="molecule type" value="Genomic_DNA"/>
</dbReference>